<sequence>MSTSPPPLRRALIAGATGLVGRELLPLLLASQRYAQVQVLLRRPTADLPHDPRLAVQVVDFQSLPSLPPVDDVFIALGTTIKVAGSQAAFRAVDFDAVVHTAQAACSAGASRLGVVSALGANASSGVFYNRVKGEMEAAVSALGFESVVIVQPSLLVGDRERLGQPVRPGEVWGARLLGWLPRSVRPIAARQVAEALLREVARGEPGVRRLRSGELR</sequence>
<dbReference type="PANTHER" id="PTHR14097">
    <property type="entry name" value="OXIDOREDUCTASE HTATIP2"/>
    <property type="match status" value="1"/>
</dbReference>
<dbReference type="InterPro" id="IPR016040">
    <property type="entry name" value="NAD(P)-bd_dom"/>
</dbReference>
<reference evidence="2 3" key="1">
    <citation type="submission" date="2023-10" db="EMBL/GenBank/DDBJ databases">
        <title>Bacteria for the degradation of biodegradable plastic PBAT(Polybutylene adipate terephthalate).</title>
        <authorList>
            <person name="Weon H.-Y."/>
            <person name="Yeon J."/>
        </authorList>
    </citation>
    <scope>NUCLEOTIDE SEQUENCE [LARGE SCALE GENOMIC DNA]</scope>
    <source>
        <strain evidence="2 3">SBD 7-3</strain>
    </source>
</reference>
<evidence type="ECO:0000259" key="1">
    <source>
        <dbReference type="Pfam" id="PF13460"/>
    </source>
</evidence>
<dbReference type="InterPro" id="IPR036291">
    <property type="entry name" value="NAD(P)-bd_dom_sf"/>
</dbReference>
<dbReference type="Pfam" id="PF13460">
    <property type="entry name" value="NAD_binding_10"/>
    <property type="match status" value="1"/>
</dbReference>
<keyword evidence="3" id="KW-1185">Reference proteome</keyword>
<feature type="domain" description="NAD(P)-binding" evidence="1">
    <location>
        <begin position="15"/>
        <end position="145"/>
    </location>
</feature>
<evidence type="ECO:0000313" key="3">
    <source>
        <dbReference type="Proteomes" id="UP001303946"/>
    </source>
</evidence>
<proteinExistence type="predicted"/>
<dbReference type="Gene3D" id="3.40.50.720">
    <property type="entry name" value="NAD(P)-binding Rossmann-like Domain"/>
    <property type="match status" value="1"/>
</dbReference>
<name>A0ABZ0CV46_9BURK</name>
<protein>
    <submittedName>
        <fullName evidence="2">NAD(P)H-binding protein</fullName>
    </submittedName>
</protein>
<gene>
    <name evidence="2" type="ORF">RXV79_18175</name>
</gene>
<accession>A0ABZ0CV46</accession>
<evidence type="ECO:0000313" key="2">
    <source>
        <dbReference type="EMBL" id="WOB06840.1"/>
    </source>
</evidence>
<dbReference type="EMBL" id="CP136336">
    <property type="protein sequence ID" value="WOB06840.1"/>
    <property type="molecule type" value="Genomic_DNA"/>
</dbReference>
<dbReference type="RefSeq" id="WP_316699486.1">
    <property type="nucleotide sequence ID" value="NZ_CP136336.1"/>
</dbReference>
<dbReference type="Proteomes" id="UP001303946">
    <property type="component" value="Chromosome"/>
</dbReference>
<dbReference type="SUPFAM" id="SSF51735">
    <property type="entry name" value="NAD(P)-binding Rossmann-fold domains"/>
    <property type="match status" value="1"/>
</dbReference>
<dbReference type="PANTHER" id="PTHR14097:SF7">
    <property type="entry name" value="OXIDOREDUCTASE HTATIP2"/>
    <property type="match status" value="1"/>
</dbReference>
<organism evidence="2 3">
    <name type="scientific">Piscinibacter gummiphilus</name>
    <dbReference type="NCBI Taxonomy" id="946333"/>
    <lineage>
        <taxon>Bacteria</taxon>
        <taxon>Pseudomonadati</taxon>
        <taxon>Pseudomonadota</taxon>
        <taxon>Betaproteobacteria</taxon>
        <taxon>Burkholderiales</taxon>
        <taxon>Sphaerotilaceae</taxon>
        <taxon>Piscinibacter</taxon>
    </lineage>
</organism>